<name>A0A1M5UM34_9BACT</name>
<proteinExistence type="predicted"/>
<dbReference type="EMBL" id="FQWQ01000003">
    <property type="protein sequence ID" value="SHH63793.1"/>
    <property type="molecule type" value="Genomic_DNA"/>
</dbReference>
<sequence length="114" mass="13198">MRKMFRKVPIGPTRERIYVNDIAGHYEDDPCEKEEMEAAAALLKSTDRAKLRAMLKTITFCEIPVDPTRKRIYLNDVAWYYEDDPRGKEEMEAAVAILKNIDFSKLEGKNKKAS</sequence>
<reference evidence="1 2" key="1">
    <citation type="submission" date="2016-11" db="EMBL/GenBank/DDBJ databases">
        <authorList>
            <person name="Jaros S."/>
            <person name="Januszkiewicz K."/>
            <person name="Wedrychowicz H."/>
        </authorList>
    </citation>
    <scope>NUCLEOTIDE SEQUENCE [LARGE SCALE GENOMIC DNA]</scope>
    <source>
        <strain evidence="1 2">DSM 24574</strain>
    </source>
</reference>
<keyword evidence="2" id="KW-1185">Reference proteome</keyword>
<evidence type="ECO:0000313" key="2">
    <source>
        <dbReference type="Proteomes" id="UP000184212"/>
    </source>
</evidence>
<dbReference type="OrthoDB" id="9849985at2"/>
<organism evidence="1 2">
    <name type="scientific">Chryseolinea serpens</name>
    <dbReference type="NCBI Taxonomy" id="947013"/>
    <lineage>
        <taxon>Bacteria</taxon>
        <taxon>Pseudomonadati</taxon>
        <taxon>Bacteroidota</taxon>
        <taxon>Cytophagia</taxon>
        <taxon>Cytophagales</taxon>
        <taxon>Fulvivirgaceae</taxon>
        <taxon>Chryseolinea</taxon>
    </lineage>
</organism>
<dbReference type="RefSeq" id="WP_073139039.1">
    <property type="nucleotide sequence ID" value="NZ_FQWQ01000003.1"/>
</dbReference>
<dbReference type="Proteomes" id="UP000184212">
    <property type="component" value="Unassembled WGS sequence"/>
</dbReference>
<accession>A0A1M5UM34</accession>
<gene>
    <name evidence="1" type="ORF">SAMN04488109_4761</name>
</gene>
<dbReference type="AlphaFoldDB" id="A0A1M5UM34"/>
<evidence type="ECO:0000313" key="1">
    <source>
        <dbReference type="EMBL" id="SHH63793.1"/>
    </source>
</evidence>
<dbReference type="STRING" id="947013.SAMN04488109_4761"/>
<protein>
    <submittedName>
        <fullName evidence="1">Uncharacterized protein</fullName>
    </submittedName>
</protein>